<sequence length="238" mass="27169">MHKILFAALSLTVLLSCSEKKNEGNLEITGNIKGFKKGKLYIQKIEDTTLVALDTIVLNGTSTFESHLNIDSPEMLYLFVDRGVSNSIDNNLLFFAEPGKINIDTDVDYFFANAKITGSKNQELYEEYKKIISKFNDQQLELIQEEILGQKGAKKYSAEENKKKQEALLKKRYLYAANYALTNANKEIAPYIALTDIYDMQIKFLDTIHKSMTPEVAKSKYGKKFSDYLKKRKASEEQ</sequence>
<dbReference type="InterPro" id="IPR025380">
    <property type="entry name" value="DUF4369"/>
</dbReference>
<dbReference type="RefSeq" id="WP_250590471.1">
    <property type="nucleotide sequence ID" value="NZ_JAMLJM010000001.1"/>
</dbReference>
<dbReference type="PROSITE" id="PS51257">
    <property type="entry name" value="PROKAR_LIPOPROTEIN"/>
    <property type="match status" value="1"/>
</dbReference>
<evidence type="ECO:0000259" key="1">
    <source>
        <dbReference type="Pfam" id="PF14289"/>
    </source>
</evidence>
<feature type="domain" description="DUF4369" evidence="1">
    <location>
        <begin position="27"/>
        <end position="125"/>
    </location>
</feature>
<gene>
    <name evidence="2" type="ORF">NAT50_00685</name>
</gene>
<organism evidence="2 3">
    <name type="scientific">Flavobacterium luminosum</name>
    <dbReference type="NCBI Taxonomy" id="2949086"/>
    <lineage>
        <taxon>Bacteria</taxon>
        <taxon>Pseudomonadati</taxon>
        <taxon>Bacteroidota</taxon>
        <taxon>Flavobacteriia</taxon>
        <taxon>Flavobacteriales</taxon>
        <taxon>Flavobacteriaceae</taxon>
        <taxon>Flavobacterium</taxon>
    </lineage>
</organism>
<protein>
    <submittedName>
        <fullName evidence="2">DUF4369 domain-containing protein</fullName>
    </submittedName>
</protein>
<dbReference type="Pfam" id="PF14289">
    <property type="entry name" value="DUF4369"/>
    <property type="match status" value="1"/>
</dbReference>
<name>A0ABT0TK40_9FLAO</name>
<evidence type="ECO:0000313" key="2">
    <source>
        <dbReference type="EMBL" id="MCL9807873.1"/>
    </source>
</evidence>
<evidence type="ECO:0000313" key="3">
    <source>
        <dbReference type="Proteomes" id="UP001317191"/>
    </source>
</evidence>
<comment type="caution">
    <text evidence="2">The sequence shown here is derived from an EMBL/GenBank/DDBJ whole genome shotgun (WGS) entry which is preliminary data.</text>
</comment>
<reference evidence="2 3" key="1">
    <citation type="submission" date="2022-05" db="EMBL/GenBank/DDBJ databases">
        <title>Flavobacterium sp., isolated from activated sludge.</title>
        <authorList>
            <person name="Ran Q."/>
        </authorList>
    </citation>
    <scope>NUCLEOTIDE SEQUENCE [LARGE SCALE GENOMIC DNA]</scope>
    <source>
        <strain evidence="2 3">HXWNR70</strain>
    </source>
</reference>
<dbReference type="EMBL" id="JAMLJM010000001">
    <property type="protein sequence ID" value="MCL9807873.1"/>
    <property type="molecule type" value="Genomic_DNA"/>
</dbReference>
<proteinExistence type="predicted"/>
<keyword evidence="3" id="KW-1185">Reference proteome</keyword>
<accession>A0ABT0TK40</accession>
<dbReference type="Proteomes" id="UP001317191">
    <property type="component" value="Unassembled WGS sequence"/>
</dbReference>